<keyword evidence="5 18" id="KW-0547">Nucleotide-binding</keyword>
<reference evidence="20 21" key="1">
    <citation type="submission" date="2017-02" db="EMBL/GenBank/DDBJ databases">
        <authorList>
            <person name="Peterson S.W."/>
        </authorList>
    </citation>
    <scope>NUCLEOTIDE SEQUENCE [LARGE SCALE GENOMIC DNA]</scope>
    <source>
        <strain evidence="20 21">ATCC BAA-909</strain>
    </source>
</reference>
<dbReference type="Gene3D" id="3.30.2130.30">
    <property type="match status" value="1"/>
</dbReference>
<dbReference type="InterPro" id="IPR049962">
    <property type="entry name" value="THUMP_ThiI"/>
</dbReference>
<evidence type="ECO:0000256" key="7">
    <source>
        <dbReference type="ARBA" id="ARBA00022884"/>
    </source>
</evidence>
<dbReference type="InterPro" id="IPR003720">
    <property type="entry name" value="tRNA_STrfase"/>
</dbReference>
<dbReference type="CDD" id="cd01712">
    <property type="entry name" value="PPase_ThiI"/>
    <property type="match status" value="1"/>
</dbReference>
<dbReference type="Pfam" id="PF02926">
    <property type="entry name" value="THUMP"/>
    <property type="match status" value="1"/>
</dbReference>
<dbReference type="GO" id="GO:0000049">
    <property type="term" value="F:tRNA binding"/>
    <property type="evidence" value="ECO:0007669"/>
    <property type="project" value="UniProtKB-UniRule"/>
</dbReference>
<keyword evidence="2 18" id="KW-0963">Cytoplasm</keyword>
<evidence type="ECO:0000256" key="3">
    <source>
        <dbReference type="ARBA" id="ARBA00022555"/>
    </source>
</evidence>
<dbReference type="Gene3D" id="3.40.50.620">
    <property type="entry name" value="HUPs"/>
    <property type="match status" value="1"/>
</dbReference>
<evidence type="ECO:0000256" key="4">
    <source>
        <dbReference type="ARBA" id="ARBA00022679"/>
    </source>
</evidence>
<feature type="domain" description="THUMP" evidence="19">
    <location>
        <begin position="69"/>
        <end position="173"/>
    </location>
</feature>
<evidence type="ECO:0000256" key="18">
    <source>
        <dbReference type="HAMAP-Rule" id="MF_00021"/>
    </source>
</evidence>
<dbReference type="GO" id="GO:0140741">
    <property type="term" value="F:tRNA-uracil-4 sulfurtransferase activity"/>
    <property type="evidence" value="ECO:0007669"/>
    <property type="project" value="UniProtKB-EC"/>
</dbReference>
<dbReference type="GO" id="GO:0005524">
    <property type="term" value="F:ATP binding"/>
    <property type="evidence" value="ECO:0007669"/>
    <property type="project" value="UniProtKB-UniRule"/>
</dbReference>
<evidence type="ECO:0000256" key="9">
    <source>
        <dbReference type="ARBA" id="ARBA00050570"/>
    </source>
</evidence>
<evidence type="ECO:0000256" key="14">
    <source>
        <dbReference type="ARBA" id="ARBA00071867"/>
    </source>
</evidence>
<dbReference type="InterPro" id="IPR014729">
    <property type="entry name" value="Rossmann-like_a/b/a_fold"/>
</dbReference>
<evidence type="ECO:0000313" key="21">
    <source>
        <dbReference type="Proteomes" id="UP000190395"/>
    </source>
</evidence>
<dbReference type="EC" id="2.8.1.4" evidence="13 18"/>
<evidence type="ECO:0000256" key="15">
    <source>
        <dbReference type="ARBA" id="ARBA00075337"/>
    </source>
</evidence>
<dbReference type="SMART" id="SM00981">
    <property type="entry name" value="THUMP"/>
    <property type="match status" value="1"/>
</dbReference>
<dbReference type="PROSITE" id="PS51165">
    <property type="entry name" value="THUMP"/>
    <property type="match status" value="1"/>
</dbReference>
<feature type="binding site" evidence="18">
    <location>
        <position position="295"/>
    </location>
    <ligand>
        <name>ATP</name>
        <dbReference type="ChEBI" id="CHEBI:30616"/>
    </ligand>
</feature>
<organism evidence="20 21">
    <name type="scientific">Treponema berlinense</name>
    <dbReference type="NCBI Taxonomy" id="225004"/>
    <lineage>
        <taxon>Bacteria</taxon>
        <taxon>Pseudomonadati</taxon>
        <taxon>Spirochaetota</taxon>
        <taxon>Spirochaetia</taxon>
        <taxon>Spirochaetales</taxon>
        <taxon>Treponemataceae</taxon>
        <taxon>Treponema</taxon>
    </lineage>
</organism>
<dbReference type="Proteomes" id="UP000190395">
    <property type="component" value="Unassembled WGS sequence"/>
</dbReference>
<comment type="subcellular location">
    <subcellularLocation>
        <location evidence="1 18">Cytoplasm</location>
    </subcellularLocation>
</comment>
<dbReference type="HAMAP" id="MF_00021">
    <property type="entry name" value="ThiI"/>
    <property type="match status" value="1"/>
</dbReference>
<evidence type="ECO:0000256" key="11">
    <source>
        <dbReference type="ARBA" id="ARBA00058382"/>
    </source>
</evidence>
<keyword evidence="3 18" id="KW-0820">tRNA-binding</keyword>
<dbReference type="InterPro" id="IPR004114">
    <property type="entry name" value="THUMP_dom"/>
</dbReference>
<dbReference type="Pfam" id="PF02568">
    <property type="entry name" value="ThiI"/>
    <property type="match status" value="1"/>
</dbReference>
<evidence type="ECO:0000256" key="2">
    <source>
        <dbReference type="ARBA" id="ARBA00022490"/>
    </source>
</evidence>
<dbReference type="SUPFAM" id="SSF52402">
    <property type="entry name" value="Adenine nucleotide alpha hydrolases-like"/>
    <property type="match status" value="1"/>
</dbReference>
<dbReference type="GO" id="GO:0004810">
    <property type="term" value="F:CCA tRNA nucleotidyltransferase activity"/>
    <property type="evidence" value="ECO:0007669"/>
    <property type="project" value="InterPro"/>
</dbReference>
<dbReference type="InterPro" id="IPR020536">
    <property type="entry name" value="ThiI_AANH"/>
</dbReference>
<evidence type="ECO:0000256" key="17">
    <source>
        <dbReference type="ARBA" id="ARBA00080570"/>
    </source>
</evidence>
<keyword evidence="4 18" id="KW-0808">Transferase</keyword>
<feature type="binding site" evidence="18">
    <location>
        <begin position="216"/>
        <end position="217"/>
    </location>
    <ligand>
        <name>ATP</name>
        <dbReference type="ChEBI" id="CHEBI:30616"/>
    </ligand>
</feature>
<name>A0A1T4KF34_9SPIR</name>
<dbReference type="UniPathway" id="UPA00060"/>
<dbReference type="PANTHER" id="PTHR43209:SF1">
    <property type="entry name" value="TRNA SULFURTRANSFERASE"/>
    <property type="match status" value="1"/>
</dbReference>
<comment type="catalytic activity">
    <reaction evidence="9 18">
        <text>[ThiI sulfur-carrier protein]-S-sulfanyl-L-cysteine + a uridine in tRNA + 2 reduced [2Fe-2S]-[ferredoxin] + ATP + H(+) = [ThiI sulfur-carrier protein]-L-cysteine + a 4-thiouridine in tRNA + 2 oxidized [2Fe-2S]-[ferredoxin] + AMP + diphosphate</text>
        <dbReference type="Rhea" id="RHEA:24176"/>
        <dbReference type="Rhea" id="RHEA-COMP:10000"/>
        <dbReference type="Rhea" id="RHEA-COMP:10001"/>
        <dbReference type="Rhea" id="RHEA-COMP:13337"/>
        <dbReference type="Rhea" id="RHEA-COMP:13338"/>
        <dbReference type="Rhea" id="RHEA-COMP:13339"/>
        <dbReference type="Rhea" id="RHEA-COMP:13340"/>
        <dbReference type="ChEBI" id="CHEBI:15378"/>
        <dbReference type="ChEBI" id="CHEBI:29950"/>
        <dbReference type="ChEBI" id="CHEBI:30616"/>
        <dbReference type="ChEBI" id="CHEBI:33019"/>
        <dbReference type="ChEBI" id="CHEBI:33737"/>
        <dbReference type="ChEBI" id="CHEBI:33738"/>
        <dbReference type="ChEBI" id="CHEBI:61963"/>
        <dbReference type="ChEBI" id="CHEBI:65315"/>
        <dbReference type="ChEBI" id="CHEBI:136798"/>
        <dbReference type="ChEBI" id="CHEBI:456215"/>
        <dbReference type="EC" id="2.8.1.4"/>
    </reaction>
</comment>
<dbReference type="InterPro" id="IPR054173">
    <property type="entry name" value="ThiI_fer"/>
</dbReference>
<comment type="pathway">
    <text evidence="18">Cofactor biosynthesis; thiamine diphosphate biosynthesis.</text>
</comment>
<evidence type="ECO:0000256" key="13">
    <source>
        <dbReference type="ARBA" id="ARBA00066827"/>
    </source>
</evidence>
<keyword evidence="7 18" id="KW-0694">RNA-binding</keyword>
<dbReference type="AlphaFoldDB" id="A0A1T4KF34"/>
<evidence type="ECO:0000256" key="5">
    <source>
        <dbReference type="ARBA" id="ARBA00022741"/>
    </source>
</evidence>
<gene>
    <name evidence="18" type="primary">thiI</name>
    <name evidence="20" type="ORF">SAMN02745152_00122</name>
</gene>
<comment type="similarity">
    <text evidence="12 18">Belongs to the ThiI family.</text>
</comment>
<dbReference type="FunFam" id="3.40.50.620:FF:000053">
    <property type="entry name" value="Probable tRNA sulfurtransferase"/>
    <property type="match status" value="1"/>
</dbReference>
<dbReference type="Pfam" id="PF22025">
    <property type="entry name" value="ThiI_fer"/>
    <property type="match status" value="1"/>
</dbReference>
<evidence type="ECO:0000256" key="10">
    <source>
        <dbReference type="ARBA" id="ARBA00052330"/>
    </source>
</evidence>
<evidence type="ECO:0000256" key="1">
    <source>
        <dbReference type="ARBA" id="ARBA00004496"/>
    </source>
</evidence>
<dbReference type="GO" id="GO:0052837">
    <property type="term" value="P:thiazole biosynthetic process"/>
    <property type="evidence" value="ECO:0007669"/>
    <property type="project" value="TreeGrafter"/>
</dbReference>
<dbReference type="CDD" id="cd11716">
    <property type="entry name" value="THUMP_ThiI"/>
    <property type="match status" value="1"/>
</dbReference>
<feature type="binding site" evidence="18">
    <location>
        <position position="273"/>
    </location>
    <ligand>
        <name>ATP</name>
        <dbReference type="ChEBI" id="CHEBI:30616"/>
    </ligand>
</feature>
<evidence type="ECO:0000313" key="20">
    <source>
        <dbReference type="EMBL" id="SJZ41029.1"/>
    </source>
</evidence>
<dbReference type="SUPFAM" id="SSF143437">
    <property type="entry name" value="THUMP domain-like"/>
    <property type="match status" value="1"/>
</dbReference>
<dbReference type="InterPro" id="IPR050102">
    <property type="entry name" value="tRNA_sulfurtransferase_ThiI"/>
</dbReference>
<dbReference type="GO" id="GO:0009228">
    <property type="term" value="P:thiamine biosynthetic process"/>
    <property type="evidence" value="ECO:0007669"/>
    <property type="project" value="UniProtKB-KW"/>
</dbReference>
<feature type="binding site" evidence="18">
    <location>
        <position position="304"/>
    </location>
    <ligand>
        <name>ATP</name>
        <dbReference type="ChEBI" id="CHEBI:30616"/>
    </ligand>
</feature>
<comment type="catalytic activity">
    <reaction evidence="10 18">
        <text>[ThiS sulfur-carrier protein]-C-terminal Gly-Gly-AMP + S-sulfanyl-L-cysteinyl-[cysteine desulfurase] + AH2 = [ThiS sulfur-carrier protein]-C-terminal-Gly-aminoethanethioate + L-cysteinyl-[cysteine desulfurase] + A + AMP + 2 H(+)</text>
        <dbReference type="Rhea" id="RHEA:43340"/>
        <dbReference type="Rhea" id="RHEA-COMP:12157"/>
        <dbReference type="Rhea" id="RHEA-COMP:12158"/>
        <dbReference type="Rhea" id="RHEA-COMP:12910"/>
        <dbReference type="Rhea" id="RHEA-COMP:19908"/>
        <dbReference type="ChEBI" id="CHEBI:13193"/>
        <dbReference type="ChEBI" id="CHEBI:15378"/>
        <dbReference type="ChEBI" id="CHEBI:17499"/>
        <dbReference type="ChEBI" id="CHEBI:29950"/>
        <dbReference type="ChEBI" id="CHEBI:61963"/>
        <dbReference type="ChEBI" id="CHEBI:90618"/>
        <dbReference type="ChEBI" id="CHEBI:232372"/>
        <dbReference type="ChEBI" id="CHEBI:456215"/>
    </reaction>
</comment>
<protein>
    <recommendedName>
        <fullName evidence="14 18">Probable tRNA sulfurtransferase</fullName>
        <ecNumber evidence="13 18">2.8.1.4</ecNumber>
    </recommendedName>
    <alternativeName>
        <fullName evidence="15 18">Sulfur carrier protein ThiS sulfurtransferase</fullName>
    </alternativeName>
    <alternativeName>
        <fullName evidence="16 18">Thiamine biosynthesis protein ThiI</fullName>
    </alternativeName>
    <alternativeName>
        <fullName evidence="17 18">tRNA 4-thiouridine synthase</fullName>
    </alternativeName>
</protein>
<dbReference type="GO" id="GO:0009229">
    <property type="term" value="P:thiamine diphosphate biosynthetic process"/>
    <property type="evidence" value="ECO:0007669"/>
    <property type="project" value="UniProtKB-UniRule"/>
</dbReference>
<dbReference type="GO" id="GO:0002937">
    <property type="term" value="P:tRNA 4-thiouridine biosynthesis"/>
    <property type="evidence" value="ECO:0007669"/>
    <property type="project" value="TreeGrafter"/>
</dbReference>
<proteinExistence type="inferred from homology"/>
<dbReference type="STRING" id="225004.SAMN02745152_00122"/>
<dbReference type="EMBL" id="FUXC01000001">
    <property type="protein sequence ID" value="SJZ41029.1"/>
    <property type="molecule type" value="Genomic_DNA"/>
</dbReference>
<dbReference type="GO" id="GO:0005829">
    <property type="term" value="C:cytosol"/>
    <property type="evidence" value="ECO:0007669"/>
    <property type="project" value="TreeGrafter"/>
</dbReference>
<dbReference type="PANTHER" id="PTHR43209">
    <property type="entry name" value="TRNA SULFURTRANSFERASE"/>
    <property type="match status" value="1"/>
</dbReference>
<keyword evidence="6 18" id="KW-0067">ATP-binding</keyword>
<evidence type="ECO:0000259" key="19">
    <source>
        <dbReference type="PROSITE" id="PS51165"/>
    </source>
</evidence>
<sequence length="426" mass="47780">MEQDFFFCYIDFMVTYLGKLGELTLKGSNLKSFEKLLVQNAKSYLLSVEAKVHLNFGRLYIECDESACPAVEFTLNHLTGITGWAKAEVCGKNIESIQKKVLELAESEKKRGAKTFKIEAKRSDKSFELDSYGIMREAGNLVYEQKLLDVDVHSPDVIFTVEVRDKVYVYSDSKKGCRGLPVGCSGKGLLLLSGGLDSPVAGYRMIRRGMTVECVYFHSYPYTSEEAQKKVEKLAEIVSGYGIRLHLNTIPFTQVQMQIKKKSPENYTTLMLRMCMMKVATMLAKRIGADCLITGESLGQVASQTVENMAVTESACGLPLLRPLVGLDKEEIIATAREIGTYETSILPYEDCCVLFSPKHPVLRAPLDEAQEIFKSLEVDSLIEEAFNNRELMRFEATGFVAQNWGTKENTEKLSKDHAVLIPREK</sequence>
<keyword evidence="21" id="KW-1185">Reference proteome</keyword>
<evidence type="ECO:0000256" key="16">
    <source>
        <dbReference type="ARBA" id="ARBA00077849"/>
    </source>
</evidence>
<comment type="function">
    <text evidence="11 18">Catalyzes the ATP-dependent transfer of a sulfur to tRNA to produce 4-thiouridine in position 8 of tRNAs, which functions as a near-UV photosensor. Also catalyzes the transfer of sulfur to the sulfur carrier protein ThiS, forming ThiS-thiocarboxylate. This is a step in the synthesis of thiazole, in the thiamine biosynthesis pathway. The sulfur is donated as persulfide by IscS.</text>
</comment>
<dbReference type="NCBIfam" id="TIGR00342">
    <property type="entry name" value="tRNA uracil 4-sulfurtransferase ThiI"/>
    <property type="match status" value="1"/>
</dbReference>
<evidence type="ECO:0000256" key="6">
    <source>
        <dbReference type="ARBA" id="ARBA00022840"/>
    </source>
</evidence>
<dbReference type="InterPro" id="IPR049961">
    <property type="entry name" value="ThiI_N"/>
</dbReference>
<feature type="binding site" evidence="18">
    <location>
        <begin position="191"/>
        <end position="192"/>
    </location>
    <ligand>
        <name>ATP</name>
        <dbReference type="ChEBI" id="CHEBI:30616"/>
    </ligand>
</feature>
<keyword evidence="8 18" id="KW-0784">Thiamine biosynthesis</keyword>
<evidence type="ECO:0000256" key="8">
    <source>
        <dbReference type="ARBA" id="ARBA00022977"/>
    </source>
</evidence>
<evidence type="ECO:0000256" key="12">
    <source>
        <dbReference type="ARBA" id="ARBA00061472"/>
    </source>
</evidence>
<accession>A0A1T4KF34</accession>